<dbReference type="EMBL" id="CP011110">
    <property type="protein sequence ID" value="AKA22295.1"/>
    <property type="molecule type" value="Genomic_DNA"/>
</dbReference>
<name>A0A0D5XTY9_9PSED</name>
<reference evidence="1 2" key="1">
    <citation type="journal article" date="2015" name="Mol. Plant Microbe Interact.">
        <title>Comparative Genomic Analysis of Pseudomonas chlororaphis PCL1606 Reveals New Insight into Antifungal Compounds Involved in Biocontrol.</title>
        <authorList>
            <person name="Calderon C.E."/>
            <person name="Ramos C."/>
            <person name="de Vicente A."/>
            <person name="Cazorla F.M."/>
        </authorList>
    </citation>
    <scope>NUCLEOTIDE SEQUENCE [LARGE SCALE GENOMIC DNA]</scope>
    <source>
        <strain evidence="1 2">PCL1606</strain>
    </source>
</reference>
<dbReference type="KEGG" id="pcz:PCL1606_08400"/>
<evidence type="ECO:0000313" key="1">
    <source>
        <dbReference type="EMBL" id="AKA22295.1"/>
    </source>
</evidence>
<protein>
    <submittedName>
        <fullName evidence="1">Uncharacterized protein</fullName>
    </submittedName>
</protein>
<gene>
    <name evidence="1" type="ORF">PCL1606_08400</name>
</gene>
<organism evidence="1 2">
    <name type="scientific">Pseudomonas chlororaphis</name>
    <dbReference type="NCBI Taxonomy" id="587753"/>
    <lineage>
        <taxon>Bacteria</taxon>
        <taxon>Pseudomonadati</taxon>
        <taxon>Pseudomonadota</taxon>
        <taxon>Gammaproteobacteria</taxon>
        <taxon>Pseudomonadales</taxon>
        <taxon>Pseudomonadaceae</taxon>
        <taxon>Pseudomonas</taxon>
    </lineage>
</organism>
<dbReference type="AlphaFoldDB" id="A0A0D5XTY9"/>
<sequence>MAALGEQGFDICLQAGTATGVVAGETEDNGARAVDIHGARAYHQTSFLHGSSRTNPGRIFRLGDKLTEATALDQWIALKRPF</sequence>
<proteinExistence type="predicted"/>
<evidence type="ECO:0000313" key="2">
    <source>
        <dbReference type="Proteomes" id="UP000032748"/>
    </source>
</evidence>
<accession>A0A0D5XTY9</accession>
<dbReference type="Proteomes" id="UP000032748">
    <property type="component" value="Chromosome"/>
</dbReference>